<evidence type="ECO:0000313" key="2">
    <source>
        <dbReference type="Proteomes" id="UP000241788"/>
    </source>
</evidence>
<proteinExistence type="predicted"/>
<dbReference type="Pfam" id="PF02566">
    <property type="entry name" value="OsmC"/>
    <property type="match status" value="1"/>
</dbReference>
<dbReference type="InterPro" id="IPR015946">
    <property type="entry name" value="KH_dom-like_a/b"/>
</dbReference>
<accession>A0A1N6QF26</accession>
<dbReference type="SUPFAM" id="SSF82784">
    <property type="entry name" value="OsmC-like"/>
    <property type="match status" value="1"/>
</dbReference>
<gene>
    <name evidence="1" type="ORF">SAMN05421546_0685</name>
</gene>
<dbReference type="PANTHER" id="PTHR39624:SF2">
    <property type="entry name" value="OSMC-LIKE PROTEIN"/>
    <property type="match status" value="1"/>
</dbReference>
<dbReference type="Proteomes" id="UP000241788">
    <property type="component" value="Unassembled WGS sequence"/>
</dbReference>
<dbReference type="InterPro" id="IPR003718">
    <property type="entry name" value="OsmC/Ohr_fam"/>
</dbReference>
<sequence>MKTVAHARITSTDTHYVHDIHAGRYDLKTDEPVALGGQGQGPAPFDLYLASLSACTAITLRMYAERKGWDLGEFRAELKAEMDDDGHLHVNRILHASGPLDEAQWQRLLEVVANTPVTKVMREGAAITSERGN</sequence>
<dbReference type="OrthoDB" id="9789573at2"/>
<dbReference type="InterPro" id="IPR036102">
    <property type="entry name" value="OsmC/Ohrsf"/>
</dbReference>
<protein>
    <submittedName>
        <fullName evidence="1">Putative redox protein</fullName>
    </submittedName>
</protein>
<dbReference type="AlphaFoldDB" id="A0A1N6QF26"/>
<name>A0A1N6QF26_9GAMM</name>
<dbReference type="STRING" id="1604334.SAMN05421546_0685"/>
<keyword evidence="2" id="KW-1185">Reference proteome</keyword>
<dbReference type="Gene3D" id="3.30.300.20">
    <property type="match status" value="1"/>
</dbReference>
<organism evidence="1 2">
    <name type="scientific">Solilutibacter tolerans</name>
    <dbReference type="NCBI Taxonomy" id="1604334"/>
    <lineage>
        <taxon>Bacteria</taxon>
        <taxon>Pseudomonadati</taxon>
        <taxon>Pseudomonadota</taxon>
        <taxon>Gammaproteobacteria</taxon>
        <taxon>Lysobacterales</taxon>
        <taxon>Lysobacteraceae</taxon>
        <taxon>Solilutibacter</taxon>
    </lineage>
</organism>
<evidence type="ECO:0000313" key="1">
    <source>
        <dbReference type="EMBL" id="SIQ15213.1"/>
    </source>
</evidence>
<reference evidence="2" key="1">
    <citation type="submission" date="2017-01" db="EMBL/GenBank/DDBJ databases">
        <authorList>
            <person name="Varghese N."/>
            <person name="Submissions S."/>
        </authorList>
    </citation>
    <scope>NUCLEOTIDE SEQUENCE [LARGE SCALE GENOMIC DNA]</scope>
    <source>
        <strain evidence="2">UM1</strain>
    </source>
</reference>
<dbReference type="EMBL" id="FTLW01000002">
    <property type="protein sequence ID" value="SIQ15213.1"/>
    <property type="molecule type" value="Genomic_DNA"/>
</dbReference>
<dbReference type="PANTHER" id="PTHR39624">
    <property type="entry name" value="PROTEIN INVOLVED IN RIMO-MEDIATED BETA-METHYLTHIOLATION OF RIBOSOMAL PROTEIN S12 YCAO"/>
    <property type="match status" value="1"/>
</dbReference>
<dbReference type="RefSeq" id="WP_076585365.1">
    <property type="nucleotide sequence ID" value="NZ_FTLW01000002.1"/>
</dbReference>